<evidence type="ECO:0000313" key="2">
    <source>
        <dbReference type="EMBL" id="TXL60597.1"/>
    </source>
</evidence>
<sequence length="67" mass="7428">MHPTHDRGMATAEFAVGTLGAVMIASLLMKLGDPDGWFFRHLADIFTRALDPSTLLELVRHAHLPFL</sequence>
<dbReference type="AlphaFoldDB" id="A0A5C8NHV2"/>
<reference evidence="2 3" key="1">
    <citation type="submission" date="2019-06" db="EMBL/GenBank/DDBJ databases">
        <title>Aeromicrobium sp. nov., isolated from a maize field.</title>
        <authorList>
            <person name="Lin S.-Y."/>
            <person name="Tsai C.-F."/>
            <person name="Young C.-C."/>
        </authorList>
    </citation>
    <scope>NUCLEOTIDE SEQUENCE [LARGE SCALE GENOMIC DNA]</scope>
    <source>
        <strain evidence="2 3">CC-CFT486</strain>
    </source>
</reference>
<keyword evidence="1" id="KW-1133">Transmembrane helix</keyword>
<keyword evidence="3" id="KW-1185">Reference proteome</keyword>
<dbReference type="Proteomes" id="UP000321571">
    <property type="component" value="Unassembled WGS sequence"/>
</dbReference>
<dbReference type="Pfam" id="PF14029">
    <property type="entry name" value="DUF4244"/>
    <property type="match status" value="1"/>
</dbReference>
<feature type="transmembrane region" description="Helical" evidence="1">
    <location>
        <begin position="12"/>
        <end position="29"/>
    </location>
</feature>
<evidence type="ECO:0000313" key="3">
    <source>
        <dbReference type="Proteomes" id="UP000321571"/>
    </source>
</evidence>
<organism evidence="2 3">
    <name type="scientific">Aeromicrobium terrae</name>
    <dbReference type="NCBI Taxonomy" id="2498846"/>
    <lineage>
        <taxon>Bacteria</taxon>
        <taxon>Bacillati</taxon>
        <taxon>Actinomycetota</taxon>
        <taxon>Actinomycetes</taxon>
        <taxon>Propionibacteriales</taxon>
        <taxon>Nocardioidaceae</taxon>
        <taxon>Aeromicrobium</taxon>
    </lineage>
</organism>
<dbReference type="EMBL" id="VDUX01000004">
    <property type="protein sequence ID" value="TXL60597.1"/>
    <property type="molecule type" value="Genomic_DNA"/>
</dbReference>
<keyword evidence="1" id="KW-0472">Membrane</keyword>
<evidence type="ECO:0000256" key="1">
    <source>
        <dbReference type="SAM" id="Phobius"/>
    </source>
</evidence>
<dbReference type="RefSeq" id="WP_147686035.1">
    <property type="nucleotide sequence ID" value="NZ_VDUX01000004.1"/>
</dbReference>
<accession>A0A5C8NHV2</accession>
<keyword evidence="1" id="KW-0812">Transmembrane</keyword>
<dbReference type="InterPro" id="IPR025338">
    <property type="entry name" value="DUF4244"/>
</dbReference>
<name>A0A5C8NHV2_9ACTN</name>
<dbReference type="OrthoDB" id="3748241at2"/>
<protein>
    <submittedName>
        <fullName evidence="2">DUF4244 domain-containing protein</fullName>
    </submittedName>
</protein>
<proteinExistence type="predicted"/>
<comment type="caution">
    <text evidence="2">The sequence shown here is derived from an EMBL/GenBank/DDBJ whole genome shotgun (WGS) entry which is preliminary data.</text>
</comment>
<gene>
    <name evidence="2" type="ORF">FHP06_09140</name>
</gene>